<accession>A0ABS8V079</accession>
<dbReference type="EMBL" id="JACEIK010003050">
    <property type="protein sequence ID" value="MCD9640084.1"/>
    <property type="molecule type" value="Genomic_DNA"/>
</dbReference>
<dbReference type="Proteomes" id="UP000823775">
    <property type="component" value="Unassembled WGS sequence"/>
</dbReference>
<sequence length="104" mass="11482">AMPTLYSGTSLAWRCTRIGYWRDSLSAWHVPSACRTLSVEQCQCTGTLDGQALRMAAGRGTTEAFFTFHLSCTEKAQSQSQGKVKLHRGWIGAIRGFRSHVSSK</sequence>
<organism evidence="1 2">
    <name type="scientific">Datura stramonium</name>
    <name type="common">Jimsonweed</name>
    <name type="synonym">Common thornapple</name>
    <dbReference type="NCBI Taxonomy" id="4076"/>
    <lineage>
        <taxon>Eukaryota</taxon>
        <taxon>Viridiplantae</taxon>
        <taxon>Streptophyta</taxon>
        <taxon>Embryophyta</taxon>
        <taxon>Tracheophyta</taxon>
        <taxon>Spermatophyta</taxon>
        <taxon>Magnoliopsida</taxon>
        <taxon>eudicotyledons</taxon>
        <taxon>Gunneridae</taxon>
        <taxon>Pentapetalae</taxon>
        <taxon>asterids</taxon>
        <taxon>lamiids</taxon>
        <taxon>Solanales</taxon>
        <taxon>Solanaceae</taxon>
        <taxon>Solanoideae</taxon>
        <taxon>Datureae</taxon>
        <taxon>Datura</taxon>
    </lineage>
</organism>
<evidence type="ECO:0000313" key="2">
    <source>
        <dbReference type="Proteomes" id="UP000823775"/>
    </source>
</evidence>
<gene>
    <name evidence="1" type="ORF">HAX54_025156</name>
</gene>
<feature type="non-terminal residue" evidence="1">
    <location>
        <position position="1"/>
    </location>
</feature>
<feature type="non-terminal residue" evidence="1">
    <location>
        <position position="104"/>
    </location>
</feature>
<name>A0ABS8V079_DATST</name>
<keyword evidence="2" id="KW-1185">Reference proteome</keyword>
<protein>
    <submittedName>
        <fullName evidence="1">Uncharacterized protein</fullName>
    </submittedName>
</protein>
<evidence type="ECO:0000313" key="1">
    <source>
        <dbReference type="EMBL" id="MCD9640084.1"/>
    </source>
</evidence>
<comment type="caution">
    <text evidence="1">The sequence shown here is derived from an EMBL/GenBank/DDBJ whole genome shotgun (WGS) entry which is preliminary data.</text>
</comment>
<proteinExistence type="predicted"/>
<reference evidence="1 2" key="1">
    <citation type="journal article" date="2021" name="BMC Genomics">
        <title>Datura genome reveals duplications of psychoactive alkaloid biosynthetic genes and high mutation rate following tissue culture.</title>
        <authorList>
            <person name="Rajewski A."/>
            <person name="Carter-House D."/>
            <person name="Stajich J."/>
            <person name="Litt A."/>
        </authorList>
    </citation>
    <scope>NUCLEOTIDE SEQUENCE [LARGE SCALE GENOMIC DNA]</scope>
    <source>
        <strain evidence="1">AR-01</strain>
    </source>
</reference>